<dbReference type="InterPro" id="IPR036291">
    <property type="entry name" value="NAD(P)-bd_dom_sf"/>
</dbReference>
<dbReference type="AlphaFoldDB" id="A0AAV9ARW4"/>
<keyword evidence="2 5" id="KW-0521">NADP</keyword>
<dbReference type="Proteomes" id="UP001179952">
    <property type="component" value="Unassembled WGS sequence"/>
</dbReference>
<feature type="chain" id="PRO_5043474139" description="Short-chain dehydrogenase/reductase" evidence="6">
    <location>
        <begin position="32"/>
        <end position="312"/>
    </location>
</feature>
<keyword evidence="6" id="KW-0732">Signal</keyword>
<evidence type="ECO:0000256" key="1">
    <source>
        <dbReference type="ARBA" id="ARBA00006484"/>
    </source>
</evidence>
<dbReference type="PANTHER" id="PTHR43490">
    <property type="entry name" value="(+)-NEOMENTHOL DEHYDROGENASE"/>
    <property type="match status" value="1"/>
</dbReference>
<evidence type="ECO:0000256" key="6">
    <source>
        <dbReference type="SAM" id="SignalP"/>
    </source>
</evidence>
<dbReference type="CDD" id="cd05324">
    <property type="entry name" value="carb_red_PTCR-like_SDR_c"/>
    <property type="match status" value="1"/>
</dbReference>
<evidence type="ECO:0000256" key="3">
    <source>
        <dbReference type="ARBA" id="ARBA00023002"/>
    </source>
</evidence>
<gene>
    <name evidence="7" type="ORF">QJS04_geneDACA000470</name>
</gene>
<sequence length="312" mass="34276">MNRSFHNETCETLLTNALFLFWGFRVAVVTGGNKGIGFEICRQLASNGVVVILTARDEKRGLDAVESLKGFGLVDIGFHQLDVTDIASAASLASFIETNYGKLDILVNNAGIGGVEIDHERLQAVKESDKVDDLESLVKAEPYNMAEDCLKTNFYGVKHVTEALLPLLHLSNSPRIVNISSLYGLLSFIPNERIRQKLDDTDSLTEDDLDEVTRSFLSDFKGGLLETNGWPTSPSAYKISKAVLNAYTRILAKKQPKVIMNCVHPGFVKTDMTLNLGVFTPEEGARGPMKLALLPNDSPSGLFFNQTELSTF</sequence>
<dbReference type="PRINTS" id="PR00080">
    <property type="entry name" value="SDRFAMILY"/>
</dbReference>
<accession>A0AAV9ARW4</accession>
<evidence type="ECO:0000256" key="5">
    <source>
        <dbReference type="RuleBase" id="RU369024"/>
    </source>
</evidence>
<comment type="similarity">
    <text evidence="1 4">Belongs to the short-chain dehydrogenases/reductases (SDR) family.</text>
</comment>
<dbReference type="PRINTS" id="PR00081">
    <property type="entry name" value="GDHRDH"/>
</dbReference>
<dbReference type="Gene3D" id="3.40.50.720">
    <property type="entry name" value="NAD(P)-binding Rossmann-like Domain"/>
    <property type="match status" value="1"/>
</dbReference>
<dbReference type="InterPro" id="IPR045313">
    <property type="entry name" value="CBR1-like"/>
</dbReference>
<dbReference type="EC" id="1.1.1.-" evidence="5"/>
<dbReference type="PANTHER" id="PTHR43490:SF73">
    <property type="entry name" value="OS07G0685800 PROTEIN"/>
    <property type="match status" value="1"/>
</dbReference>
<dbReference type="GO" id="GO:0016020">
    <property type="term" value="C:membrane"/>
    <property type="evidence" value="ECO:0007669"/>
    <property type="project" value="TreeGrafter"/>
</dbReference>
<reference evidence="7" key="1">
    <citation type="journal article" date="2023" name="Nat. Commun.">
        <title>Diploid and tetraploid genomes of Acorus and the evolution of monocots.</title>
        <authorList>
            <person name="Ma L."/>
            <person name="Liu K.W."/>
            <person name="Li Z."/>
            <person name="Hsiao Y.Y."/>
            <person name="Qi Y."/>
            <person name="Fu T."/>
            <person name="Tang G.D."/>
            <person name="Zhang D."/>
            <person name="Sun W.H."/>
            <person name="Liu D.K."/>
            <person name="Li Y."/>
            <person name="Chen G.Z."/>
            <person name="Liu X.D."/>
            <person name="Liao X.Y."/>
            <person name="Jiang Y.T."/>
            <person name="Yu X."/>
            <person name="Hao Y."/>
            <person name="Huang J."/>
            <person name="Zhao X.W."/>
            <person name="Ke S."/>
            <person name="Chen Y.Y."/>
            <person name="Wu W.L."/>
            <person name="Hsu J.L."/>
            <person name="Lin Y.F."/>
            <person name="Huang M.D."/>
            <person name="Li C.Y."/>
            <person name="Huang L."/>
            <person name="Wang Z.W."/>
            <person name="Zhao X."/>
            <person name="Zhong W.Y."/>
            <person name="Peng D.H."/>
            <person name="Ahmad S."/>
            <person name="Lan S."/>
            <person name="Zhang J.S."/>
            <person name="Tsai W.C."/>
            <person name="Van de Peer Y."/>
            <person name="Liu Z.J."/>
        </authorList>
    </citation>
    <scope>NUCLEOTIDE SEQUENCE</scope>
    <source>
        <strain evidence="7">SCP</strain>
    </source>
</reference>
<dbReference type="EMBL" id="JAUJYN010000007">
    <property type="protein sequence ID" value="KAK1266892.1"/>
    <property type="molecule type" value="Genomic_DNA"/>
</dbReference>
<dbReference type="InterPro" id="IPR002347">
    <property type="entry name" value="SDR_fam"/>
</dbReference>
<dbReference type="SUPFAM" id="SSF51735">
    <property type="entry name" value="NAD(P)-binding Rossmann-fold domains"/>
    <property type="match status" value="1"/>
</dbReference>
<dbReference type="GO" id="GO:0016616">
    <property type="term" value="F:oxidoreductase activity, acting on the CH-OH group of donors, NAD or NADP as acceptor"/>
    <property type="evidence" value="ECO:0007669"/>
    <property type="project" value="InterPro"/>
</dbReference>
<protein>
    <recommendedName>
        <fullName evidence="5">Short-chain dehydrogenase/reductase</fullName>
        <ecNumber evidence="5">1.1.1.-</ecNumber>
    </recommendedName>
</protein>
<organism evidence="7 8">
    <name type="scientific">Acorus gramineus</name>
    <name type="common">Dwarf sweet flag</name>
    <dbReference type="NCBI Taxonomy" id="55184"/>
    <lineage>
        <taxon>Eukaryota</taxon>
        <taxon>Viridiplantae</taxon>
        <taxon>Streptophyta</taxon>
        <taxon>Embryophyta</taxon>
        <taxon>Tracheophyta</taxon>
        <taxon>Spermatophyta</taxon>
        <taxon>Magnoliopsida</taxon>
        <taxon>Liliopsida</taxon>
        <taxon>Acoraceae</taxon>
        <taxon>Acorus</taxon>
    </lineage>
</organism>
<keyword evidence="3 5" id="KW-0560">Oxidoreductase</keyword>
<evidence type="ECO:0000256" key="2">
    <source>
        <dbReference type="ARBA" id="ARBA00022857"/>
    </source>
</evidence>
<keyword evidence="8" id="KW-1185">Reference proteome</keyword>
<name>A0AAV9ARW4_ACOGR</name>
<reference evidence="7" key="2">
    <citation type="submission" date="2023-06" db="EMBL/GenBank/DDBJ databases">
        <authorList>
            <person name="Ma L."/>
            <person name="Liu K.-W."/>
            <person name="Li Z."/>
            <person name="Hsiao Y.-Y."/>
            <person name="Qi Y."/>
            <person name="Fu T."/>
            <person name="Tang G."/>
            <person name="Zhang D."/>
            <person name="Sun W.-H."/>
            <person name="Liu D.-K."/>
            <person name="Li Y."/>
            <person name="Chen G.-Z."/>
            <person name="Liu X.-D."/>
            <person name="Liao X.-Y."/>
            <person name="Jiang Y.-T."/>
            <person name="Yu X."/>
            <person name="Hao Y."/>
            <person name="Huang J."/>
            <person name="Zhao X.-W."/>
            <person name="Ke S."/>
            <person name="Chen Y.-Y."/>
            <person name="Wu W.-L."/>
            <person name="Hsu J.-L."/>
            <person name="Lin Y.-F."/>
            <person name="Huang M.-D."/>
            <person name="Li C.-Y."/>
            <person name="Huang L."/>
            <person name="Wang Z.-W."/>
            <person name="Zhao X."/>
            <person name="Zhong W.-Y."/>
            <person name="Peng D.-H."/>
            <person name="Ahmad S."/>
            <person name="Lan S."/>
            <person name="Zhang J.-S."/>
            <person name="Tsai W.-C."/>
            <person name="Van De Peer Y."/>
            <person name="Liu Z.-J."/>
        </authorList>
    </citation>
    <scope>NUCLEOTIDE SEQUENCE</scope>
    <source>
        <strain evidence="7">SCP</strain>
        <tissue evidence="7">Leaves</tissue>
    </source>
</reference>
<evidence type="ECO:0000256" key="4">
    <source>
        <dbReference type="RuleBase" id="RU000363"/>
    </source>
</evidence>
<comment type="caution">
    <text evidence="7">The sequence shown here is derived from an EMBL/GenBank/DDBJ whole genome shotgun (WGS) entry which is preliminary data.</text>
</comment>
<evidence type="ECO:0000313" key="8">
    <source>
        <dbReference type="Proteomes" id="UP001179952"/>
    </source>
</evidence>
<feature type="signal peptide" evidence="6">
    <location>
        <begin position="1"/>
        <end position="31"/>
    </location>
</feature>
<evidence type="ECO:0000313" key="7">
    <source>
        <dbReference type="EMBL" id="KAK1266892.1"/>
    </source>
</evidence>
<dbReference type="Pfam" id="PF00106">
    <property type="entry name" value="adh_short"/>
    <property type="match status" value="1"/>
</dbReference>
<proteinExistence type="inferred from homology"/>